<evidence type="ECO:0000313" key="2">
    <source>
        <dbReference type="Proteomes" id="UP000238426"/>
    </source>
</evidence>
<dbReference type="InterPro" id="IPR046578">
    <property type="entry name" value="DUF6638"/>
</dbReference>
<gene>
    <name evidence="1" type="ORF">C7H52_07215</name>
</gene>
<dbReference type="EMBL" id="PXOQ01000009">
    <property type="protein sequence ID" value="PSG88087.1"/>
    <property type="molecule type" value="Genomic_DNA"/>
</dbReference>
<organism evidence="1 2">
    <name type="scientific">Aurantibacter aestuarii</name>
    <dbReference type="NCBI Taxonomy" id="1266046"/>
    <lineage>
        <taxon>Bacteria</taxon>
        <taxon>Pseudomonadati</taxon>
        <taxon>Bacteroidota</taxon>
        <taxon>Flavobacteriia</taxon>
        <taxon>Flavobacteriales</taxon>
        <taxon>Flavobacteriaceae</taxon>
        <taxon>Aurantibacter</taxon>
    </lineage>
</organism>
<dbReference type="Pfam" id="PF20343">
    <property type="entry name" value="DUF6638"/>
    <property type="match status" value="2"/>
</dbReference>
<keyword evidence="2" id="KW-1185">Reference proteome</keyword>
<accession>A0A2T1N897</accession>
<dbReference type="AlphaFoldDB" id="A0A2T1N897"/>
<sequence>MQKLKDANLYNNELIPISGKLVERYNECLIKLGFTPTKLTSFHIDGMGWSPEIAIEKDNSAYLNNGEANLHGILISPLQHRKPVFEPFHTFDRDMMQDVFRIHGDKIKDITRDCAICIDFDQFIDAFYEPLDVLKYKTVDISFHLINDLENKQKEQRRLIETFKEGHHFIDEKLHAKLLESANTYGDLRDRDLSLHSLTFTTESFFTKAFGGVYVLRDFITPIIVFKDLNWYKEAIKDTLHDVLIFHMQQPELIEKLTDHTIISCDLEKVTQDERYDRIKKFELISAIKEASHAKKDILNDPLLFKSYLNKLDIESRKHVMSVELYLEKIEISNQYKIADLIKDDLYFALHEPHSSLTVNQKDLIWKLLTDISPKDVLHLYWYDKAQFYKTYATWDDGFKDWVIEIISNKIA</sequence>
<reference evidence="1 2" key="1">
    <citation type="submission" date="2018-03" db="EMBL/GenBank/DDBJ databases">
        <title>Mesoflavibacter sp. HG37 and Mesoflavibacter sp. HG96 sp.nov., two marine bacteria isolated from seawater of Western Pacific Ocean.</title>
        <authorList>
            <person name="Cheng H."/>
            <person name="Wu Y.-H."/>
            <person name="Guo L.-L."/>
            <person name="Xu X.-W."/>
        </authorList>
    </citation>
    <scope>NUCLEOTIDE SEQUENCE [LARGE SCALE GENOMIC DNA]</scope>
    <source>
        <strain evidence="1 2">KCTC 32269</strain>
    </source>
</reference>
<protein>
    <submittedName>
        <fullName evidence="1">Uncharacterized protein</fullName>
    </submittedName>
</protein>
<name>A0A2T1N897_9FLAO</name>
<dbReference type="RefSeq" id="WP_106463225.1">
    <property type="nucleotide sequence ID" value="NZ_PXOQ01000009.1"/>
</dbReference>
<comment type="caution">
    <text evidence="1">The sequence shown here is derived from an EMBL/GenBank/DDBJ whole genome shotgun (WGS) entry which is preliminary data.</text>
</comment>
<dbReference type="OrthoDB" id="8430253at2"/>
<evidence type="ECO:0000313" key="1">
    <source>
        <dbReference type="EMBL" id="PSG88087.1"/>
    </source>
</evidence>
<proteinExistence type="predicted"/>
<dbReference type="Proteomes" id="UP000238426">
    <property type="component" value="Unassembled WGS sequence"/>
</dbReference>